<dbReference type="AlphaFoldDB" id="A0A679FRD7"/>
<dbReference type="EMBL" id="AP022557">
    <property type="protein sequence ID" value="BBW97185.1"/>
    <property type="molecule type" value="Genomic_DNA"/>
</dbReference>
<keyword evidence="2" id="KW-1185">Reference proteome</keyword>
<name>A0A679FRD7_9BACL</name>
<dbReference type="RefSeq" id="WP_172418629.1">
    <property type="nucleotide sequence ID" value="NZ_AP022557.1"/>
</dbReference>
<proteinExistence type="predicted"/>
<evidence type="ECO:0000313" key="1">
    <source>
        <dbReference type="EMBL" id="BBW97185.1"/>
    </source>
</evidence>
<dbReference type="Proteomes" id="UP000501421">
    <property type="component" value="Chromosome"/>
</dbReference>
<protein>
    <submittedName>
        <fullName evidence="1">Uncharacterized protein</fullName>
    </submittedName>
</protein>
<gene>
    <name evidence="1" type="ORF">GsuE55_20180</name>
</gene>
<evidence type="ECO:0000313" key="2">
    <source>
        <dbReference type="Proteomes" id="UP000501421"/>
    </source>
</evidence>
<sequence length="50" mass="5642">MTMDLFCPNDCGEKRRFDQAVSVRSDPADCSARRLRVDRFGEMDEGGGFP</sequence>
<reference evidence="2" key="1">
    <citation type="journal article" date="2020" name="Microbiol. Resour. Announc.">
        <title>Complete Genome Sequence of Geobacillus sp. Strain E55-1, Isolated from Mine Geyser in Japan.</title>
        <authorList>
            <person name="Miyazaki K."/>
            <person name="Hase E."/>
            <person name="Tokito N."/>
        </authorList>
    </citation>
    <scope>NUCLEOTIDE SEQUENCE [LARGE SCALE GENOMIC DNA]</scope>
    <source>
        <strain evidence="2">E55-1</strain>
    </source>
</reference>
<accession>A0A679FRD7</accession>
<organism evidence="1 2">
    <name type="scientific">Geobacillus subterraneus</name>
    <dbReference type="NCBI Taxonomy" id="129338"/>
    <lineage>
        <taxon>Bacteria</taxon>
        <taxon>Bacillati</taxon>
        <taxon>Bacillota</taxon>
        <taxon>Bacilli</taxon>
        <taxon>Bacillales</taxon>
        <taxon>Anoxybacillaceae</taxon>
        <taxon>Geobacillus</taxon>
    </lineage>
</organism>